<dbReference type="InterPro" id="IPR036868">
    <property type="entry name" value="TusA-like_sf"/>
</dbReference>
<dbReference type="GO" id="GO:0016740">
    <property type="term" value="F:transferase activity"/>
    <property type="evidence" value="ECO:0007669"/>
    <property type="project" value="UniProtKB-KW"/>
</dbReference>
<keyword evidence="3" id="KW-0808">Transferase</keyword>
<dbReference type="EMBL" id="FNOU01000010">
    <property type="protein sequence ID" value="SDX90391.1"/>
    <property type="molecule type" value="Genomic_DNA"/>
</dbReference>
<dbReference type="Pfam" id="PF01206">
    <property type="entry name" value="TusA"/>
    <property type="match status" value="1"/>
</dbReference>
<dbReference type="SUPFAM" id="SSF64307">
    <property type="entry name" value="SirA-like"/>
    <property type="match status" value="1"/>
</dbReference>
<dbReference type="Proteomes" id="UP000199652">
    <property type="component" value="Unassembled WGS sequence"/>
</dbReference>
<proteinExistence type="inferred from homology"/>
<keyword evidence="4" id="KW-1185">Reference proteome</keyword>
<dbReference type="PANTHER" id="PTHR33279:SF6">
    <property type="entry name" value="SULFUR CARRIER PROTEIN YEDF-RELATED"/>
    <property type="match status" value="1"/>
</dbReference>
<sequence length="72" mass="7869">MNTMDNTVDARGLSCPIPVVMVKKAMVGEPAEVSVLVDNPVAMENVTRFAEHQGYTVTVSEDAGEYRLDLKK</sequence>
<reference evidence="4" key="1">
    <citation type="submission" date="2016-10" db="EMBL/GenBank/DDBJ databases">
        <authorList>
            <person name="Varghese N."/>
            <person name="Submissions S."/>
        </authorList>
    </citation>
    <scope>NUCLEOTIDE SEQUENCE [LARGE SCALE GENOMIC DNA]</scope>
    <source>
        <strain evidence="4">VPI 5359</strain>
    </source>
</reference>
<dbReference type="RefSeq" id="WP_242873541.1">
    <property type="nucleotide sequence ID" value="NZ_FNOU01000010.1"/>
</dbReference>
<organism evidence="3 4">
    <name type="scientific">Eubacterium barkeri</name>
    <name type="common">Clostridium barkeri</name>
    <dbReference type="NCBI Taxonomy" id="1528"/>
    <lineage>
        <taxon>Bacteria</taxon>
        <taxon>Bacillati</taxon>
        <taxon>Bacillota</taxon>
        <taxon>Clostridia</taxon>
        <taxon>Eubacteriales</taxon>
        <taxon>Eubacteriaceae</taxon>
        <taxon>Eubacterium</taxon>
    </lineage>
</organism>
<evidence type="ECO:0000256" key="1">
    <source>
        <dbReference type="ARBA" id="ARBA00008984"/>
    </source>
</evidence>
<evidence type="ECO:0000313" key="3">
    <source>
        <dbReference type="EMBL" id="SDX90391.1"/>
    </source>
</evidence>
<dbReference type="AlphaFoldDB" id="A0A1H3FHA7"/>
<dbReference type="Gene3D" id="3.30.110.40">
    <property type="entry name" value="TusA-like domain"/>
    <property type="match status" value="1"/>
</dbReference>
<dbReference type="PANTHER" id="PTHR33279">
    <property type="entry name" value="SULFUR CARRIER PROTEIN YEDF-RELATED"/>
    <property type="match status" value="1"/>
</dbReference>
<protein>
    <submittedName>
        <fullName evidence="3">TusA-related sulfurtransferase</fullName>
    </submittedName>
</protein>
<accession>A0A1H3FHA7</accession>
<dbReference type="CDD" id="cd03421">
    <property type="entry name" value="SirA_like_N"/>
    <property type="match status" value="1"/>
</dbReference>
<comment type="similarity">
    <text evidence="1">Belongs to the sulfur carrier protein TusA family.</text>
</comment>
<dbReference type="STRING" id="1528.SAMN04488579_11072"/>
<evidence type="ECO:0000259" key="2">
    <source>
        <dbReference type="Pfam" id="PF01206"/>
    </source>
</evidence>
<evidence type="ECO:0000313" key="4">
    <source>
        <dbReference type="Proteomes" id="UP000199652"/>
    </source>
</evidence>
<dbReference type="InterPro" id="IPR001455">
    <property type="entry name" value="TusA-like"/>
</dbReference>
<feature type="domain" description="UPF0033" evidence="2">
    <location>
        <begin position="7"/>
        <end position="71"/>
    </location>
</feature>
<name>A0A1H3FHA7_EUBBA</name>
<gene>
    <name evidence="3" type="ORF">SAMN04488579_11072</name>
</gene>